<gene>
    <name evidence="2" type="ORF">CGLAU_11625</name>
</gene>
<accession>A0A1Q2HZG4</accession>
<name>A0A1Q2HZG4_9CORY</name>
<dbReference type="Gene3D" id="3.90.190.10">
    <property type="entry name" value="Protein tyrosine phosphatase superfamily"/>
    <property type="match status" value="1"/>
</dbReference>
<keyword evidence="3" id="KW-1185">Reference proteome</keyword>
<organism evidence="2 3">
    <name type="scientific">Corynebacterium glaucum</name>
    <dbReference type="NCBI Taxonomy" id="187491"/>
    <lineage>
        <taxon>Bacteria</taxon>
        <taxon>Bacillati</taxon>
        <taxon>Actinomycetota</taxon>
        <taxon>Actinomycetes</taxon>
        <taxon>Mycobacteriales</taxon>
        <taxon>Corynebacteriaceae</taxon>
        <taxon>Corynebacterium</taxon>
    </lineage>
</organism>
<reference evidence="2 3" key="1">
    <citation type="submission" date="2016-12" db="EMBL/GenBank/DDBJ databases">
        <authorList>
            <person name="Song W.-J."/>
            <person name="Kurnit D.M."/>
        </authorList>
    </citation>
    <scope>NUCLEOTIDE SEQUENCE [LARGE SCALE GENOMIC DNA]</scope>
    <source>
        <strain evidence="2 3">DSM 30827</strain>
    </source>
</reference>
<dbReference type="KEGG" id="cgv:CGLAU_11625"/>
<dbReference type="OrthoDB" id="2629679at2"/>
<evidence type="ECO:0000313" key="2">
    <source>
        <dbReference type="EMBL" id="AQQ16256.1"/>
    </source>
</evidence>
<dbReference type="InterPro" id="IPR029021">
    <property type="entry name" value="Prot-tyrosine_phosphatase-like"/>
</dbReference>
<dbReference type="Pfam" id="PF00102">
    <property type="entry name" value="Y_phosphatase"/>
    <property type="match status" value="1"/>
</dbReference>
<evidence type="ECO:0000313" key="3">
    <source>
        <dbReference type="Proteomes" id="UP000217209"/>
    </source>
</evidence>
<dbReference type="InterPro" id="IPR000242">
    <property type="entry name" value="PTP_cat"/>
</dbReference>
<dbReference type="GO" id="GO:0004725">
    <property type="term" value="F:protein tyrosine phosphatase activity"/>
    <property type="evidence" value="ECO:0007669"/>
    <property type="project" value="InterPro"/>
</dbReference>
<proteinExistence type="predicted"/>
<dbReference type="Proteomes" id="UP000217209">
    <property type="component" value="Chromosome"/>
</dbReference>
<dbReference type="EMBL" id="CP019688">
    <property type="protein sequence ID" value="AQQ16256.1"/>
    <property type="molecule type" value="Genomic_DNA"/>
</dbReference>
<evidence type="ECO:0000259" key="1">
    <source>
        <dbReference type="PROSITE" id="PS50056"/>
    </source>
</evidence>
<dbReference type="SUPFAM" id="SSF52799">
    <property type="entry name" value="(Phosphotyrosine protein) phosphatases II"/>
    <property type="match status" value="1"/>
</dbReference>
<sequence length="152" mass="17059">MMNNRTWDHTAPGAVVLPSGRVVLGRALSKPRPLQRDPELGIYLSFRPPRDTPWDSRWIQWADFWIPSSRPDAYASLTEAWKRSAAERVEVACRGGIGRTGTALAVLAVLDGIEPRAAIKYIRENYHPRAVETPWQRRWVTRLPEGAGGASC</sequence>
<dbReference type="AlphaFoldDB" id="A0A1Q2HZG4"/>
<dbReference type="InterPro" id="IPR000387">
    <property type="entry name" value="Tyr_Pase_dom"/>
</dbReference>
<dbReference type="PROSITE" id="PS50056">
    <property type="entry name" value="TYR_PHOSPHATASE_2"/>
    <property type="match status" value="1"/>
</dbReference>
<protein>
    <recommendedName>
        <fullName evidence="1">Tyrosine specific protein phosphatases domain-containing protein</fullName>
    </recommendedName>
</protein>
<feature type="domain" description="Tyrosine specific protein phosphatases" evidence="1">
    <location>
        <begin position="72"/>
        <end position="124"/>
    </location>
</feature>